<dbReference type="InterPro" id="IPR011989">
    <property type="entry name" value="ARM-like"/>
</dbReference>
<dbReference type="GO" id="GO:0008017">
    <property type="term" value="F:microtubule binding"/>
    <property type="evidence" value="ECO:0007669"/>
    <property type="project" value="InterPro"/>
</dbReference>
<feature type="compositionally biased region" description="Basic and acidic residues" evidence="1">
    <location>
        <begin position="315"/>
        <end position="328"/>
    </location>
</feature>
<accession>A0A8T0GGW9</accession>
<name>A0A8T0GGW9_CERPU</name>
<dbReference type="FunFam" id="1.25.10.10:FF:001006">
    <property type="entry name" value="Predicted protein"/>
    <property type="match status" value="1"/>
</dbReference>
<proteinExistence type="predicted"/>
<keyword evidence="2" id="KW-0812">Transmembrane</keyword>
<dbReference type="EMBL" id="CM026432">
    <property type="protein sequence ID" value="KAG0556422.1"/>
    <property type="molecule type" value="Genomic_DNA"/>
</dbReference>
<dbReference type="PANTHER" id="PTHR31355">
    <property type="entry name" value="MICROTUBULE-ASSOCIATED PROTEIN TORTIFOLIA1"/>
    <property type="match status" value="1"/>
</dbReference>
<feature type="compositionally biased region" description="Low complexity" evidence="1">
    <location>
        <begin position="418"/>
        <end position="436"/>
    </location>
</feature>
<dbReference type="InterPro" id="IPR057600">
    <property type="entry name" value="TORTIFOLIA1/SINE1-2_N"/>
</dbReference>
<dbReference type="InterPro" id="IPR033337">
    <property type="entry name" value="TORTIFOLIA1/SINE1-2"/>
</dbReference>
<evidence type="ECO:0000313" key="5">
    <source>
        <dbReference type="Proteomes" id="UP000822688"/>
    </source>
</evidence>
<evidence type="ECO:0000259" key="3">
    <source>
        <dbReference type="Pfam" id="PF24714"/>
    </source>
</evidence>
<evidence type="ECO:0000313" key="4">
    <source>
        <dbReference type="EMBL" id="KAG0556422.1"/>
    </source>
</evidence>
<comment type="caution">
    <text evidence="4">The sequence shown here is derived from an EMBL/GenBank/DDBJ whole genome shotgun (WGS) entry which is preliminary data.</text>
</comment>
<dbReference type="AlphaFoldDB" id="A0A8T0GGW9"/>
<protein>
    <recommendedName>
        <fullName evidence="3">TORTIFOLIA1/SINE1-2 N-terminal domain-containing protein</fullName>
    </recommendedName>
</protein>
<dbReference type="Pfam" id="PF24714">
    <property type="entry name" value="TOR1L1_N"/>
    <property type="match status" value="1"/>
</dbReference>
<feature type="domain" description="TORTIFOLIA1/SINE1-2 N-terminal" evidence="3">
    <location>
        <begin position="17"/>
        <end position="292"/>
    </location>
</feature>
<reference evidence="4 5" key="1">
    <citation type="submission" date="2020-06" db="EMBL/GenBank/DDBJ databases">
        <title>WGS assembly of Ceratodon purpureus strain R40.</title>
        <authorList>
            <person name="Carey S.B."/>
            <person name="Jenkins J."/>
            <person name="Shu S."/>
            <person name="Lovell J.T."/>
            <person name="Sreedasyam A."/>
            <person name="Maumus F."/>
            <person name="Tiley G.P."/>
            <person name="Fernandez-Pozo N."/>
            <person name="Barry K."/>
            <person name="Chen C."/>
            <person name="Wang M."/>
            <person name="Lipzen A."/>
            <person name="Daum C."/>
            <person name="Saski C.A."/>
            <person name="Payton A.C."/>
            <person name="Mcbreen J.C."/>
            <person name="Conrad R.E."/>
            <person name="Kollar L.M."/>
            <person name="Olsson S."/>
            <person name="Huttunen S."/>
            <person name="Landis J.B."/>
            <person name="Wickett N.J."/>
            <person name="Johnson M.G."/>
            <person name="Rensing S.A."/>
            <person name="Grimwood J."/>
            <person name="Schmutz J."/>
            <person name="Mcdaniel S.F."/>
        </authorList>
    </citation>
    <scope>NUCLEOTIDE SEQUENCE [LARGE SCALE GENOMIC DNA]</scope>
    <source>
        <strain evidence="4 5">R40</strain>
    </source>
</reference>
<dbReference type="InterPro" id="IPR016024">
    <property type="entry name" value="ARM-type_fold"/>
</dbReference>
<organism evidence="4 5">
    <name type="scientific">Ceratodon purpureus</name>
    <name type="common">Fire moss</name>
    <name type="synonym">Dicranum purpureum</name>
    <dbReference type="NCBI Taxonomy" id="3225"/>
    <lineage>
        <taxon>Eukaryota</taxon>
        <taxon>Viridiplantae</taxon>
        <taxon>Streptophyta</taxon>
        <taxon>Embryophyta</taxon>
        <taxon>Bryophyta</taxon>
        <taxon>Bryophytina</taxon>
        <taxon>Bryopsida</taxon>
        <taxon>Dicranidae</taxon>
        <taxon>Pseudoditrichales</taxon>
        <taxon>Ditrichaceae</taxon>
        <taxon>Ceratodon</taxon>
    </lineage>
</organism>
<feature type="compositionally biased region" description="Polar residues" evidence="1">
    <location>
        <begin position="364"/>
        <end position="396"/>
    </location>
</feature>
<dbReference type="GO" id="GO:0005874">
    <property type="term" value="C:microtubule"/>
    <property type="evidence" value="ECO:0007669"/>
    <property type="project" value="InterPro"/>
</dbReference>
<keyword evidence="5" id="KW-1185">Reference proteome</keyword>
<gene>
    <name evidence="4" type="ORF">KC19_11G052400</name>
</gene>
<sequence length="965" mass="104635">MREEDGARYLSPLVKQDLAKLDTDGDTRRLAVKSLKLFVEELDASTLPRFITQIAESREPGATRSYAISLYEEVARVHGKLVVPHIPKVMGALVRSSSASGSFPQLQVACARVTASLARYGIDSSTPHEEAEEIMREICTPLIEALSGKLEPVAASAAACIHALAESEKWRYVQEDIVHDVCHRTTVALSEKATRTAAHMQLIRILASVNPDVLSLHGANLLRAGEEILKVNANSWQLRKAAAQLLQSVLTILDKETLETELNPALHALDSCRLDKMPHVRAAVSEALHTAKMLASGNGATHTSFGMAASPIRKTSTDRSSWLHDDHVPMSPASKRGASPRTPMRSRTSKFSSRAASLSPKAASPTSQESRRMSFSPTSTSASEYSIQMPSPTRSKGGSRVKRAPLYPARAGTGCVHSPRSSGTPGTSPSSSTTTVEECESPSCRFNINEFNVRSQRTGVNGRVYPEEDEAGLGDNYLRSLAPLSPDALPVLQPTQLDSLDVEIQKLKEAQVSKDVGTDLTPPGTMELSKTFNIPSELNSRLTQGVGDYEDSWQARLNSTSGRVEVVLPRLKLGSMSSAEIQHFVSLEHVSDDRTHMLKASNISPQTGSNQNSEVARSDAIQESSCDDEAAVDVAVVEVEKREIFPSQSESPFKTETPKVSQKHSYNAFAPLNVNSELDEKKDFPPLVTPKRLVRSLSNLSIPETRGSPMLEQIMKLSQDDLLAPGMVSTTTDAGVLDVETSSEAGWSVRDNPIASEESYRAESSDDEFDGRGAYESNFLKPSFNVGFASPRDIGMISPPSKTACSFDKAATIDPISLVDSHEADEGDQPCPSCILAEQTFTSCRMRTPCQAVKSMQPSTGLSSLLHQNETNCELSNLCSVGLCATKAVNAVEEKLSDCTISSKKVESQSEHGLIRMVSSKWKRFRWYTETALGGSLCLVVALPLAMIVIKALNGSSRECYLVPT</sequence>
<feature type="transmembrane region" description="Helical" evidence="2">
    <location>
        <begin position="927"/>
        <end position="950"/>
    </location>
</feature>
<feature type="region of interest" description="Disordered" evidence="1">
    <location>
        <begin position="302"/>
        <end position="439"/>
    </location>
</feature>
<feature type="compositionally biased region" description="Polar residues" evidence="1">
    <location>
        <begin position="345"/>
        <end position="356"/>
    </location>
</feature>
<evidence type="ECO:0000256" key="2">
    <source>
        <dbReference type="SAM" id="Phobius"/>
    </source>
</evidence>
<feature type="compositionally biased region" description="Polar residues" evidence="1">
    <location>
        <begin position="601"/>
        <end position="615"/>
    </location>
</feature>
<dbReference type="SUPFAM" id="SSF48371">
    <property type="entry name" value="ARM repeat"/>
    <property type="match status" value="1"/>
</dbReference>
<dbReference type="Proteomes" id="UP000822688">
    <property type="component" value="Chromosome 11"/>
</dbReference>
<feature type="region of interest" description="Disordered" evidence="1">
    <location>
        <begin position="601"/>
        <end position="624"/>
    </location>
</feature>
<dbReference type="PANTHER" id="PTHR31355:SF4">
    <property type="entry name" value="TOG DOMAIN-CONTAINING PROTEIN"/>
    <property type="match status" value="1"/>
</dbReference>
<evidence type="ECO:0000256" key="1">
    <source>
        <dbReference type="SAM" id="MobiDB-lite"/>
    </source>
</evidence>
<dbReference type="Gene3D" id="1.25.10.10">
    <property type="entry name" value="Leucine-rich Repeat Variant"/>
    <property type="match status" value="1"/>
</dbReference>
<keyword evidence="2" id="KW-0472">Membrane</keyword>
<keyword evidence="2" id="KW-1133">Transmembrane helix</keyword>